<feature type="region of interest" description="Disordered" evidence="11">
    <location>
        <begin position="898"/>
        <end position="966"/>
    </location>
</feature>
<evidence type="ECO:0000256" key="8">
    <source>
        <dbReference type="ARBA" id="ARBA00023055"/>
    </source>
</evidence>
<evidence type="ECO:0000256" key="7">
    <source>
        <dbReference type="ARBA" id="ARBA00022989"/>
    </source>
</evidence>
<feature type="transmembrane region" description="Helical" evidence="12">
    <location>
        <begin position="109"/>
        <end position="131"/>
    </location>
</feature>
<keyword evidence="9" id="KW-0446">Lipid-binding</keyword>
<keyword evidence="8" id="KW-0445">Lipid transport</keyword>
<dbReference type="PANTHER" id="PTHR47348">
    <property type="entry name" value="MEIOTICALLY UP-REGULATED GENE 190 PROTEIN"/>
    <property type="match status" value="1"/>
</dbReference>
<dbReference type="GO" id="GO:0008289">
    <property type="term" value="F:lipid binding"/>
    <property type="evidence" value="ECO:0007669"/>
    <property type="project" value="UniProtKB-KW"/>
</dbReference>
<dbReference type="PROSITE" id="PS51847">
    <property type="entry name" value="SMP"/>
    <property type="match status" value="1"/>
</dbReference>
<evidence type="ECO:0000256" key="3">
    <source>
        <dbReference type="ARBA" id="ARBA00022553"/>
    </source>
</evidence>
<reference evidence="15 16" key="1">
    <citation type="journal article" date="2019" name="New Phytol.">
        <title>Comparative genomics reveals unique wood-decay strategies and fruiting body development in the Schizophyllaceae.</title>
        <authorList>
            <person name="Almasi E."/>
            <person name="Sahu N."/>
            <person name="Krizsan K."/>
            <person name="Balint B."/>
            <person name="Kovacs G.M."/>
            <person name="Kiss B."/>
            <person name="Cseklye J."/>
            <person name="Drula E."/>
            <person name="Henrissat B."/>
            <person name="Nagy I."/>
            <person name="Chovatia M."/>
            <person name="Adam C."/>
            <person name="LaButti K."/>
            <person name="Lipzen A."/>
            <person name="Riley R."/>
            <person name="Grigoriev I.V."/>
            <person name="Nagy L.G."/>
        </authorList>
    </citation>
    <scope>NUCLEOTIDE SEQUENCE [LARGE SCALE GENOMIC DNA]</scope>
    <source>
        <strain evidence="15 16">NL-1724</strain>
    </source>
</reference>
<dbReference type="Pfam" id="PF00168">
    <property type="entry name" value="C2"/>
    <property type="match status" value="2"/>
</dbReference>
<feature type="region of interest" description="Disordered" evidence="11">
    <location>
        <begin position="171"/>
        <end position="194"/>
    </location>
</feature>
<feature type="region of interest" description="Disordered" evidence="11">
    <location>
        <begin position="636"/>
        <end position="656"/>
    </location>
</feature>
<keyword evidence="4 12" id="KW-0812">Transmembrane</keyword>
<keyword evidence="7 12" id="KW-1133">Transmembrane helix</keyword>
<evidence type="ECO:0000256" key="9">
    <source>
        <dbReference type="ARBA" id="ARBA00023121"/>
    </source>
</evidence>
<evidence type="ECO:0000259" key="14">
    <source>
        <dbReference type="PROSITE" id="PS51847"/>
    </source>
</evidence>
<evidence type="ECO:0000256" key="12">
    <source>
        <dbReference type="SAM" id="Phobius"/>
    </source>
</evidence>
<feature type="compositionally biased region" description="Low complexity" evidence="11">
    <location>
        <begin position="14"/>
        <end position="24"/>
    </location>
</feature>
<feature type="domain" description="SMP-LTD" evidence="14">
    <location>
        <begin position="193"/>
        <end position="390"/>
    </location>
</feature>
<organism evidence="15 16">
    <name type="scientific">Schizophyllum amplum</name>
    <dbReference type="NCBI Taxonomy" id="97359"/>
    <lineage>
        <taxon>Eukaryota</taxon>
        <taxon>Fungi</taxon>
        <taxon>Dikarya</taxon>
        <taxon>Basidiomycota</taxon>
        <taxon>Agaricomycotina</taxon>
        <taxon>Agaricomycetes</taxon>
        <taxon>Agaricomycetidae</taxon>
        <taxon>Agaricales</taxon>
        <taxon>Schizophyllaceae</taxon>
        <taxon>Schizophyllum</taxon>
    </lineage>
</organism>
<proteinExistence type="predicted"/>
<dbReference type="InterPro" id="IPR037765">
    <property type="entry name" value="C2B_Tricalbin"/>
</dbReference>
<evidence type="ECO:0000313" key="16">
    <source>
        <dbReference type="Proteomes" id="UP000320762"/>
    </source>
</evidence>
<evidence type="ECO:0008006" key="17">
    <source>
        <dbReference type="Google" id="ProtNLM"/>
    </source>
</evidence>
<dbReference type="STRING" id="97359.A0A550CE24"/>
<feature type="compositionally biased region" description="Basic and acidic residues" evidence="11">
    <location>
        <begin position="171"/>
        <end position="180"/>
    </location>
</feature>
<dbReference type="CDD" id="cd04052">
    <property type="entry name" value="C2B_Tricalbin-like"/>
    <property type="match status" value="1"/>
</dbReference>
<evidence type="ECO:0000256" key="2">
    <source>
        <dbReference type="ARBA" id="ARBA00022448"/>
    </source>
</evidence>
<keyword evidence="2" id="KW-0813">Transport</keyword>
<dbReference type="PROSITE" id="PS50004">
    <property type="entry name" value="C2"/>
    <property type="match status" value="2"/>
</dbReference>
<feature type="region of interest" description="Disordered" evidence="11">
    <location>
        <begin position="1"/>
        <end position="31"/>
    </location>
</feature>
<evidence type="ECO:0000256" key="11">
    <source>
        <dbReference type="SAM" id="MobiDB-lite"/>
    </source>
</evidence>
<keyword evidence="10 12" id="KW-0472">Membrane</keyword>
<dbReference type="InterPro" id="IPR000008">
    <property type="entry name" value="C2_dom"/>
</dbReference>
<dbReference type="EMBL" id="VDMD01000011">
    <property type="protein sequence ID" value="TRM63039.1"/>
    <property type="molecule type" value="Genomic_DNA"/>
</dbReference>
<gene>
    <name evidence="15" type="ORF">BD626DRAFT_537369</name>
</gene>
<feature type="transmembrane region" description="Helical" evidence="12">
    <location>
        <begin position="137"/>
        <end position="163"/>
    </location>
</feature>
<dbReference type="SUPFAM" id="SSF49562">
    <property type="entry name" value="C2 domain (Calcium/lipid-binding domain, CaLB)"/>
    <property type="match status" value="2"/>
</dbReference>
<dbReference type="Proteomes" id="UP000320762">
    <property type="component" value="Unassembled WGS sequence"/>
</dbReference>
<dbReference type="InterPro" id="IPR035892">
    <property type="entry name" value="C2_domain_sf"/>
</dbReference>
<dbReference type="Pfam" id="PF25669">
    <property type="entry name" value="SMP_MUG190-like"/>
    <property type="match status" value="1"/>
</dbReference>
<keyword evidence="5" id="KW-0677">Repeat</keyword>
<feature type="domain" description="C2" evidence="13">
    <location>
        <begin position="603"/>
        <end position="735"/>
    </location>
</feature>
<dbReference type="InterPro" id="IPR057349">
    <property type="entry name" value="C2_Mug190_3rd"/>
</dbReference>
<accession>A0A550CE24</accession>
<dbReference type="Gene3D" id="2.60.40.150">
    <property type="entry name" value="C2 domain"/>
    <property type="match status" value="2"/>
</dbReference>
<dbReference type="PANTHER" id="PTHR47348:SF2">
    <property type="entry name" value="MEIOTICALLY UP-REGULATED 190 PROTEIN"/>
    <property type="match status" value="1"/>
</dbReference>
<keyword evidence="6" id="KW-0256">Endoplasmic reticulum</keyword>
<comment type="subcellular location">
    <subcellularLocation>
        <location evidence="1">Endoplasmic reticulum membrane</location>
    </subcellularLocation>
</comment>
<evidence type="ECO:0000256" key="6">
    <source>
        <dbReference type="ARBA" id="ARBA00022824"/>
    </source>
</evidence>
<evidence type="ECO:0000256" key="1">
    <source>
        <dbReference type="ARBA" id="ARBA00004586"/>
    </source>
</evidence>
<feature type="compositionally biased region" description="Basic and acidic residues" evidence="11">
    <location>
        <begin position="1"/>
        <end position="13"/>
    </location>
</feature>
<evidence type="ECO:0000256" key="10">
    <source>
        <dbReference type="ARBA" id="ARBA00023136"/>
    </source>
</evidence>
<evidence type="ECO:0000313" key="15">
    <source>
        <dbReference type="EMBL" id="TRM63039.1"/>
    </source>
</evidence>
<dbReference type="GO" id="GO:0061817">
    <property type="term" value="P:endoplasmic reticulum-plasma membrane tethering"/>
    <property type="evidence" value="ECO:0007669"/>
    <property type="project" value="InterPro"/>
</dbReference>
<keyword evidence="16" id="KW-1185">Reference proteome</keyword>
<dbReference type="AlphaFoldDB" id="A0A550CE24"/>
<evidence type="ECO:0000256" key="4">
    <source>
        <dbReference type="ARBA" id="ARBA00022692"/>
    </source>
</evidence>
<name>A0A550CE24_9AGAR</name>
<feature type="compositionally biased region" description="Basic and acidic residues" evidence="11">
    <location>
        <begin position="945"/>
        <end position="966"/>
    </location>
</feature>
<comment type="caution">
    <text evidence="15">The sequence shown here is derived from an EMBL/GenBank/DDBJ whole genome shotgun (WGS) entry which is preliminary data.</text>
</comment>
<dbReference type="Pfam" id="PF25331">
    <property type="entry name" value="C2_Mug190_3rd"/>
    <property type="match status" value="1"/>
</dbReference>
<protein>
    <recommendedName>
        <fullName evidence="17">C2 domain-containing protein</fullName>
    </recommendedName>
</protein>
<feature type="domain" description="C2" evidence="13">
    <location>
        <begin position="387"/>
        <end position="519"/>
    </location>
</feature>
<keyword evidence="3" id="KW-0597">Phosphoprotein</keyword>
<dbReference type="GO" id="GO:0006869">
    <property type="term" value="P:lipid transport"/>
    <property type="evidence" value="ECO:0007669"/>
    <property type="project" value="UniProtKB-KW"/>
</dbReference>
<dbReference type="InterPro" id="IPR031468">
    <property type="entry name" value="SMP_LBD"/>
</dbReference>
<dbReference type="OrthoDB" id="419768at2759"/>
<dbReference type="SMART" id="SM00239">
    <property type="entry name" value="C2"/>
    <property type="match status" value="2"/>
</dbReference>
<sequence length="1020" mass="114102">MSDVKRPAVEPRESQTSQASTSSSGNEREVTDPVTHLPLNIHDQTRVQLEQIPPPLDQFAQYDQKNLQQMLAQASAGRHMAMEELIRDEIGKGWWEDPSKRKSKQRIRLALVAAAASAAGGASSLLTYTIVRRLSGSSWLGMLISIIASCISPVAAIACVLALDRKLEGQQRSQDGEHAPHAQSQPRHQENDKPETADWLNSFLGTLWPMVNPALFTSLCDMIEDSIQASVPKAIKGVRIADLQQGSVPLRMLGMRALDTKEEGDYVNLEMAVAYRARATSGSLKSKAQNLHMLMQFWLPMGIVIPVWVDVTGILATARVRLLVTPDPPFLAEMVLTLLGQPKVTVACTPLAKSFFDVMDVPGLSKLLQDAINSVAEMYVAPRSLTLDLKTLLSGREKMDTDAVGVFIVTVKRAHGFTNGDNVKFWEKKGDQKGDLYVTLAWSKWGKPLWSTRIIEDETNPVWEETTMFLVGETDINAEEKIKLALVDSDRFTADDYLGIVEVPIKDLMASEDTQNRMSRRDDVFHDAHGDELGGRLTWEVGWFAKTTFEQSIAHSGKDAAALQREVKEKAVNNIRRTRQRDGHPDPEHAEMDHQVKLALKDATEEIIAGTTPSEDFPSGILSFNIEQIIGLEIPDTRKGHPGEGAEEEESDNLPSGYCTVMLNHERIYKTRTKLKSNKPYFNAGTERFIRDWRSAQLLICVRDSRNHENDPILGVVTLPLRKIFHSRSQVTDIYPIVGGIGYGRMRVQLVFRTVQAQIPRPLAGWDVGTLDIDWHVRADAHFPADLTTARIILRTPYGHAKLSPRHEGGWAHRGERPVRLPFRKHALGPDRTTAVSSIWLKDLVDDEEQEVELPVWKHKGDEFHKARQNAKDAEEEPIGERLGSIFLRRVPPEAIRERRGDEGLMEALDCAEGEREEGEELETEDESDSSSSSSSGSDVEDQAEEKVEEKADKGKATLRDVRGRQGELNRRHRGLMQWSGMRKMAWVGQNIEDHIDSAGSHIKGAFKHSPMEGKVEHEV</sequence>
<feature type="compositionally biased region" description="Acidic residues" evidence="11">
    <location>
        <begin position="910"/>
        <end position="929"/>
    </location>
</feature>
<dbReference type="GO" id="GO:0005789">
    <property type="term" value="C:endoplasmic reticulum membrane"/>
    <property type="evidence" value="ECO:0007669"/>
    <property type="project" value="UniProtKB-SubCell"/>
</dbReference>
<dbReference type="CDD" id="cd21676">
    <property type="entry name" value="SMP_Mug190"/>
    <property type="match status" value="1"/>
</dbReference>
<evidence type="ECO:0000256" key="5">
    <source>
        <dbReference type="ARBA" id="ARBA00022737"/>
    </source>
</evidence>
<evidence type="ECO:0000259" key="13">
    <source>
        <dbReference type="PROSITE" id="PS50004"/>
    </source>
</evidence>
<feature type="transmembrane region" description="Helical" evidence="12">
    <location>
        <begin position="297"/>
        <end position="318"/>
    </location>
</feature>